<dbReference type="GO" id="GO:0046872">
    <property type="term" value="F:metal ion binding"/>
    <property type="evidence" value="ECO:0007669"/>
    <property type="project" value="InterPro"/>
</dbReference>
<evidence type="ECO:0000313" key="1">
    <source>
        <dbReference type="EMBL" id="KXI11274.1"/>
    </source>
</evidence>
<dbReference type="Pfam" id="PF19991">
    <property type="entry name" value="HMA_2"/>
    <property type="match status" value="1"/>
</dbReference>
<dbReference type="Proteomes" id="UP000070326">
    <property type="component" value="Unassembled WGS sequence"/>
</dbReference>
<sequence length="216" mass="24259">MRIKYAIIIYKHYKVLNLLITEEVVDMVFNNRLHIVYLGLILANLASKGGKKNNKNRLSLPSFKHAIEVKSSIPGRVRFYVPSLESNIEAANDLVEQMGKIPVIKSCKVNLVTATVLVEYDHKNLDPNTLEGAIIKLLGIDKTILEKRVSRMRAEGSKLLDTANNAIYDFTNGILDLKTLVATIFVIYGIKDYRKNRGNCAPGAANLFWWGSQVLL</sequence>
<proteinExistence type="predicted"/>
<reference evidence="1 2" key="1">
    <citation type="submission" date="2016-02" db="EMBL/GenBank/DDBJ databases">
        <authorList>
            <person name="Wen L."/>
            <person name="He K."/>
            <person name="Yang H."/>
        </authorList>
    </citation>
    <scope>NUCLEOTIDE SEQUENCE [LARGE SCALE GENOMIC DNA]</scope>
    <source>
        <strain evidence="1 2">MJR8628A</strain>
    </source>
</reference>
<protein>
    <submittedName>
        <fullName evidence="1">Uncharacterized protein</fullName>
    </submittedName>
</protein>
<dbReference type="AlphaFoldDB" id="A0A135YPH7"/>
<organism evidence="1 2">
    <name type="scientific">Peptostreptococcus anaerobius</name>
    <dbReference type="NCBI Taxonomy" id="1261"/>
    <lineage>
        <taxon>Bacteria</taxon>
        <taxon>Bacillati</taxon>
        <taxon>Bacillota</taxon>
        <taxon>Clostridia</taxon>
        <taxon>Peptostreptococcales</taxon>
        <taxon>Peptostreptococcaceae</taxon>
        <taxon>Peptostreptococcus</taxon>
    </lineage>
</organism>
<accession>A0A135YPH7</accession>
<dbReference type="STRING" id="1261.HMPREF3195_01449"/>
<comment type="caution">
    <text evidence="1">The sequence shown here is derived from an EMBL/GenBank/DDBJ whole genome shotgun (WGS) entry which is preliminary data.</text>
</comment>
<dbReference type="CDD" id="cd00371">
    <property type="entry name" value="HMA"/>
    <property type="match status" value="1"/>
</dbReference>
<dbReference type="InterPro" id="IPR006121">
    <property type="entry name" value="HMA_dom"/>
</dbReference>
<dbReference type="EMBL" id="LSQZ01000075">
    <property type="protein sequence ID" value="KXI11274.1"/>
    <property type="molecule type" value="Genomic_DNA"/>
</dbReference>
<dbReference type="eggNOG" id="ENOG5030H27">
    <property type="taxonomic scope" value="Bacteria"/>
</dbReference>
<gene>
    <name evidence="1" type="ORF">HMPREF3195_01449</name>
</gene>
<name>A0A135YPH7_9FIRM</name>
<evidence type="ECO:0000313" key="2">
    <source>
        <dbReference type="Proteomes" id="UP000070326"/>
    </source>
</evidence>
<dbReference type="PATRIC" id="fig|1261.5.peg.1453"/>